<dbReference type="AlphaFoldDB" id="A0A1C2G4G4"/>
<comment type="caution">
    <text evidence="4">The sequence shown here is derived from an EMBL/GenBank/DDBJ whole genome shotgun (WGS) entry which is preliminary data.</text>
</comment>
<dbReference type="InterPro" id="IPR000878">
    <property type="entry name" value="4pyrrol_Mease"/>
</dbReference>
<dbReference type="InterPro" id="IPR008189">
    <property type="entry name" value="rRNA_ssu_MeTfrase_I"/>
</dbReference>
<dbReference type="PROSITE" id="PS01296">
    <property type="entry name" value="RSMI"/>
    <property type="match status" value="1"/>
</dbReference>
<dbReference type="InterPro" id="IPR014776">
    <property type="entry name" value="4pyrrole_Mease_sub2"/>
</dbReference>
<dbReference type="HAMAP" id="MF_01877">
    <property type="entry name" value="16SrRNA_methyltr_I"/>
    <property type="match status" value="1"/>
</dbReference>
<comment type="catalytic activity">
    <reaction evidence="1">
        <text>cytidine(1402) in 16S rRNA + S-adenosyl-L-methionine = 2'-O-methylcytidine(1402) in 16S rRNA + S-adenosyl-L-homocysteine + H(+)</text>
        <dbReference type="Rhea" id="RHEA:42924"/>
        <dbReference type="Rhea" id="RHEA-COMP:10285"/>
        <dbReference type="Rhea" id="RHEA-COMP:10286"/>
        <dbReference type="ChEBI" id="CHEBI:15378"/>
        <dbReference type="ChEBI" id="CHEBI:57856"/>
        <dbReference type="ChEBI" id="CHEBI:59789"/>
        <dbReference type="ChEBI" id="CHEBI:74495"/>
        <dbReference type="ChEBI" id="CHEBI:82748"/>
        <dbReference type="EC" id="2.1.1.198"/>
    </reaction>
</comment>
<dbReference type="InterPro" id="IPR035996">
    <property type="entry name" value="4pyrrol_Methylase_sf"/>
</dbReference>
<keyword evidence="1" id="KW-0949">S-adenosyl-L-methionine</keyword>
<proteinExistence type="inferred from homology"/>
<dbReference type="Gene3D" id="3.40.1010.10">
    <property type="entry name" value="Cobalt-precorrin-4 Transmethylase, Domain 1"/>
    <property type="match status" value="1"/>
</dbReference>
<evidence type="ECO:0000313" key="4">
    <source>
        <dbReference type="EMBL" id="RCN56666.1"/>
    </source>
</evidence>
<dbReference type="InterPro" id="IPR018063">
    <property type="entry name" value="SAM_MeTrfase_RsmI_CS"/>
</dbReference>
<dbReference type="EC" id="2.1.1.198" evidence="1"/>
<comment type="function">
    <text evidence="1">Catalyzes the 2'-O-methylation of the ribose of cytidine 1402 (C1402) in 16S rRNA.</text>
</comment>
<evidence type="ECO:0000256" key="1">
    <source>
        <dbReference type="HAMAP-Rule" id="MF_01877"/>
    </source>
</evidence>
<dbReference type="Proteomes" id="UP000253250">
    <property type="component" value="Unassembled WGS sequence"/>
</dbReference>
<sequence>MTPGLYVVATPLGNLQDLSPRAREVLQSVAVIAAEDTRHSQILCRQWDIRTALVSVHDHNERDRLEGLLARLGAGEAIALISDAGTPLISDPGYLLVRGARAAGVPVYAVAGPSAVVAALSVAGIPCDRFVFEGFPPAQAAARRAYFEALASEPRTLVFYESPHRLAASLGDLSATFGEQREAALVRELTKRFEEGRLSTLGELAAHARAHTPRGESVLVVRGAPPASGIGEGERVLALLIDALPLRQAVDLTVAITGASRKAIYARALELKSS</sequence>
<accession>A0A1C2G4G4</accession>
<dbReference type="CDD" id="cd11648">
    <property type="entry name" value="RsmI"/>
    <property type="match status" value="1"/>
</dbReference>
<dbReference type="OrthoDB" id="9809084at2"/>
<comment type="subcellular location">
    <subcellularLocation>
        <location evidence="1">Cytoplasm</location>
    </subcellularLocation>
</comment>
<dbReference type="STRING" id="163359.A9R16_06830"/>
<dbReference type="SUPFAM" id="SSF53790">
    <property type="entry name" value="Tetrapyrrole methylase"/>
    <property type="match status" value="1"/>
</dbReference>
<keyword evidence="1" id="KW-0963">Cytoplasm</keyword>
<dbReference type="RefSeq" id="WP_065968789.1">
    <property type="nucleotide sequence ID" value="NZ_CP080624.1"/>
</dbReference>
<dbReference type="GO" id="GO:0070677">
    <property type="term" value="F:rRNA (cytosine-2'-O-)-methyltransferase activity"/>
    <property type="evidence" value="ECO:0007669"/>
    <property type="project" value="UniProtKB-UniRule"/>
</dbReference>
<keyword evidence="5" id="KW-1185">Reference proteome</keyword>
<feature type="domain" description="RsmI HTH" evidence="3">
    <location>
        <begin position="231"/>
        <end position="272"/>
    </location>
</feature>
<dbReference type="PIRSF" id="PIRSF005917">
    <property type="entry name" value="MTase_YraL"/>
    <property type="match status" value="1"/>
</dbReference>
<evidence type="ECO:0000259" key="3">
    <source>
        <dbReference type="Pfam" id="PF23016"/>
    </source>
</evidence>
<dbReference type="InterPro" id="IPR053910">
    <property type="entry name" value="RsmI_HTH"/>
</dbReference>
<organism evidence="4 5">
    <name type="scientific">Acidiferrobacter thiooxydans</name>
    <dbReference type="NCBI Taxonomy" id="163359"/>
    <lineage>
        <taxon>Bacteria</taxon>
        <taxon>Pseudomonadati</taxon>
        <taxon>Pseudomonadota</taxon>
        <taxon>Gammaproteobacteria</taxon>
        <taxon>Acidiferrobacterales</taxon>
        <taxon>Acidiferrobacteraceae</taxon>
        <taxon>Acidiferrobacter</taxon>
    </lineage>
</organism>
<keyword evidence="1 4" id="KW-0808">Transferase</keyword>
<dbReference type="InterPro" id="IPR014777">
    <property type="entry name" value="4pyrrole_Mease_sub1"/>
</dbReference>
<keyword evidence="1" id="KW-0698">rRNA processing</keyword>
<comment type="similarity">
    <text evidence="1">Belongs to the methyltransferase superfamily. RsmI family.</text>
</comment>
<name>A0A1C2G4G4_9GAMM</name>
<dbReference type="EMBL" id="PSYR01000002">
    <property type="protein sequence ID" value="RCN56666.1"/>
    <property type="molecule type" value="Genomic_DNA"/>
</dbReference>
<dbReference type="FunFam" id="3.30.950.10:FF:000002">
    <property type="entry name" value="Ribosomal RNA small subunit methyltransferase I"/>
    <property type="match status" value="1"/>
</dbReference>
<feature type="domain" description="Tetrapyrrole methylase" evidence="2">
    <location>
        <begin position="5"/>
        <end position="205"/>
    </location>
</feature>
<evidence type="ECO:0000313" key="5">
    <source>
        <dbReference type="Proteomes" id="UP000253250"/>
    </source>
</evidence>
<dbReference type="PANTHER" id="PTHR46111:SF1">
    <property type="entry name" value="RIBOSOMAL RNA SMALL SUBUNIT METHYLTRANSFERASE I"/>
    <property type="match status" value="1"/>
</dbReference>
<keyword evidence="1 4" id="KW-0489">Methyltransferase</keyword>
<dbReference type="GO" id="GO:0005737">
    <property type="term" value="C:cytoplasm"/>
    <property type="evidence" value="ECO:0007669"/>
    <property type="project" value="UniProtKB-SubCell"/>
</dbReference>
<dbReference type="NCBIfam" id="TIGR00096">
    <property type="entry name" value="16S rRNA (cytidine(1402)-2'-O)-methyltransferase"/>
    <property type="match status" value="1"/>
</dbReference>
<gene>
    <name evidence="1 4" type="primary">rsmI</name>
    <name evidence="4" type="ORF">C4900_12890</name>
</gene>
<protein>
    <recommendedName>
        <fullName evidence="1">Ribosomal RNA small subunit methyltransferase I</fullName>
        <ecNumber evidence="1">2.1.1.198</ecNumber>
    </recommendedName>
    <alternativeName>
        <fullName evidence="1">16S rRNA 2'-O-ribose C1402 methyltransferase</fullName>
    </alternativeName>
    <alternativeName>
        <fullName evidence="1">rRNA (cytidine-2'-O-)-methyltransferase RsmI</fullName>
    </alternativeName>
</protein>
<dbReference type="Gene3D" id="3.30.950.10">
    <property type="entry name" value="Methyltransferase, Cobalt-precorrin-4 Transmethylase, Domain 2"/>
    <property type="match status" value="1"/>
</dbReference>
<reference evidence="4 5" key="1">
    <citation type="submission" date="2018-02" db="EMBL/GenBank/DDBJ databases">
        <title>Insights into the biology of acidophilic members of the Acidiferrobacteraceae family derived from comparative genomic analyses.</title>
        <authorList>
            <person name="Issotta F."/>
            <person name="Thyssen C."/>
            <person name="Mena C."/>
            <person name="Moya A."/>
            <person name="Bellenberg S."/>
            <person name="Sproer C."/>
            <person name="Covarrubias P.C."/>
            <person name="Sand W."/>
            <person name="Quatrini R."/>
            <person name="Vera M."/>
        </authorList>
    </citation>
    <scope>NUCLEOTIDE SEQUENCE [LARGE SCALE GENOMIC DNA]</scope>
    <source>
        <strain evidence="5">m-1</strain>
    </source>
</reference>
<evidence type="ECO:0000259" key="2">
    <source>
        <dbReference type="Pfam" id="PF00590"/>
    </source>
</evidence>
<dbReference type="Pfam" id="PF23016">
    <property type="entry name" value="RsmI_C"/>
    <property type="match status" value="1"/>
</dbReference>
<dbReference type="Pfam" id="PF00590">
    <property type="entry name" value="TP_methylase"/>
    <property type="match status" value="1"/>
</dbReference>
<dbReference type="PANTHER" id="PTHR46111">
    <property type="entry name" value="RIBOSOMAL RNA SMALL SUBUNIT METHYLTRANSFERASE I"/>
    <property type="match status" value="1"/>
</dbReference>